<dbReference type="Pfam" id="PF13806">
    <property type="entry name" value="Rieske_2"/>
    <property type="match status" value="1"/>
</dbReference>
<dbReference type="EMBL" id="BJVI01000005">
    <property type="protein sequence ID" value="GEL16985.1"/>
    <property type="molecule type" value="Genomic_DNA"/>
</dbReference>
<dbReference type="PANTHER" id="PTHR40562">
    <property type="match status" value="1"/>
</dbReference>
<dbReference type="Proteomes" id="UP000321328">
    <property type="component" value="Unassembled WGS sequence"/>
</dbReference>
<evidence type="ECO:0000313" key="8">
    <source>
        <dbReference type="EMBL" id="GEL16985.1"/>
    </source>
</evidence>
<dbReference type="InterPro" id="IPR017881">
    <property type="entry name" value="NirD"/>
</dbReference>
<keyword evidence="5" id="KW-0411">Iron-sulfur</keyword>
<dbReference type="AlphaFoldDB" id="A0A511CWP0"/>
<evidence type="ECO:0000256" key="5">
    <source>
        <dbReference type="ARBA" id="ARBA00023014"/>
    </source>
</evidence>
<evidence type="ECO:0000256" key="4">
    <source>
        <dbReference type="ARBA" id="ARBA00023004"/>
    </source>
</evidence>
<evidence type="ECO:0000256" key="1">
    <source>
        <dbReference type="ARBA" id="ARBA00022714"/>
    </source>
</evidence>
<sequence length="119" mass="12691">MRPTLVWHPVCPLERLQPERGAAALLGDRQVALFHTHDGTVHAIGNIDPFSGAAVLSRGIVGDRGGVPMVASPVYKQAFSLLDGRCLDDPDTAVPWYPVRISDGRVEVGVRVGIPVTAS</sequence>
<accession>A0A511CWP0</accession>
<keyword evidence="9" id="KW-1185">Reference proteome</keyword>
<dbReference type="GO" id="GO:0008942">
    <property type="term" value="F:nitrite reductase [NAD(P)H] activity"/>
    <property type="evidence" value="ECO:0007669"/>
    <property type="project" value="InterPro"/>
</dbReference>
<evidence type="ECO:0000256" key="6">
    <source>
        <dbReference type="ARBA" id="ARBA00023063"/>
    </source>
</evidence>
<dbReference type="Gene3D" id="2.102.10.10">
    <property type="entry name" value="Rieske [2Fe-2S] iron-sulphur domain"/>
    <property type="match status" value="1"/>
</dbReference>
<dbReference type="PROSITE" id="PS51300">
    <property type="entry name" value="NIRD"/>
    <property type="match status" value="1"/>
</dbReference>
<dbReference type="GO" id="GO:0004497">
    <property type="term" value="F:monooxygenase activity"/>
    <property type="evidence" value="ECO:0007669"/>
    <property type="project" value="UniProtKB-ARBA"/>
</dbReference>
<evidence type="ECO:0000313" key="9">
    <source>
        <dbReference type="Proteomes" id="UP000321328"/>
    </source>
</evidence>
<keyword evidence="4" id="KW-0408">Iron</keyword>
<dbReference type="InterPro" id="IPR012748">
    <property type="entry name" value="Rieske-like_NirD"/>
</dbReference>
<gene>
    <name evidence="8" type="primary">nirD</name>
    <name evidence="8" type="ORF">PA7_08220</name>
</gene>
<dbReference type="GO" id="GO:0042128">
    <property type="term" value="P:nitrate assimilation"/>
    <property type="evidence" value="ECO:0007669"/>
    <property type="project" value="UniProtKB-KW"/>
</dbReference>
<evidence type="ECO:0000259" key="7">
    <source>
        <dbReference type="PROSITE" id="PS51296"/>
    </source>
</evidence>
<evidence type="ECO:0000256" key="2">
    <source>
        <dbReference type="ARBA" id="ARBA00022723"/>
    </source>
</evidence>
<dbReference type="OrthoDB" id="3213360at2"/>
<dbReference type="RefSeq" id="WP_028929558.1">
    <property type="nucleotide sequence ID" value="NZ_AUII01000005.1"/>
</dbReference>
<dbReference type="InterPro" id="IPR017941">
    <property type="entry name" value="Rieske_2Fe-2S"/>
</dbReference>
<reference evidence="8 9" key="1">
    <citation type="submission" date="2019-07" db="EMBL/GenBank/DDBJ databases">
        <title>Whole genome shotgun sequence of Pseudonocardia asaccharolytica NBRC 16224.</title>
        <authorList>
            <person name="Hosoyama A."/>
            <person name="Uohara A."/>
            <person name="Ohji S."/>
            <person name="Ichikawa N."/>
        </authorList>
    </citation>
    <scope>NUCLEOTIDE SEQUENCE [LARGE SCALE GENOMIC DNA]</scope>
    <source>
        <strain evidence="8 9">NBRC 16224</strain>
    </source>
</reference>
<dbReference type="PANTHER" id="PTHR40562:SF1">
    <property type="entry name" value="NITRITE REDUCTASE (NADH) SMALL SUBUNIT"/>
    <property type="match status" value="1"/>
</dbReference>
<name>A0A511CWP0_9PSEU</name>
<evidence type="ECO:0000256" key="3">
    <source>
        <dbReference type="ARBA" id="ARBA00023002"/>
    </source>
</evidence>
<dbReference type="GO" id="GO:0046872">
    <property type="term" value="F:metal ion binding"/>
    <property type="evidence" value="ECO:0007669"/>
    <property type="project" value="UniProtKB-KW"/>
</dbReference>
<keyword evidence="3" id="KW-0560">Oxidoreductase</keyword>
<dbReference type="InterPro" id="IPR036922">
    <property type="entry name" value="Rieske_2Fe-2S_sf"/>
</dbReference>
<proteinExistence type="predicted"/>
<dbReference type="NCBIfam" id="TIGR02378">
    <property type="entry name" value="nirD_assim_sml"/>
    <property type="match status" value="1"/>
</dbReference>
<dbReference type="PROSITE" id="PS51296">
    <property type="entry name" value="RIESKE"/>
    <property type="match status" value="1"/>
</dbReference>
<dbReference type="GO" id="GO:0051537">
    <property type="term" value="F:2 iron, 2 sulfur cluster binding"/>
    <property type="evidence" value="ECO:0007669"/>
    <property type="project" value="UniProtKB-KW"/>
</dbReference>
<dbReference type="GO" id="GO:0016705">
    <property type="term" value="F:oxidoreductase activity, acting on paired donors, with incorporation or reduction of molecular oxygen"/>
    <property type="evidence" value="ECO:0007669"/>
    <property type="project" value="UniProtKB-ARBA"/>
</dbReference>
<keyword evidence="1" id="KW-0001">2Fe-2S</keyword>
<protein>
    <submittedName>
        <fullName evidence="8">Nitrite reductase small subunit</fullName>
    </submittedName>
</protein>
<dbReference type="SUPFAM" id="SSF50022">
    <property type="entry name" value="ISP domain"/>
    <property type="match status" value="1"/>
</dbReference>
<feature type="domain" description="Rieske" evidence="7">
    <location>
        <begin position="8"/>
        <end position="108"/>
    </location>
</feature>
<comment type="caution">
    <text evidence="8">The sequence shown here is derived from an EMBL/GenBank/DDBJ whole genome shotgun (WGS) entry which is preliminary data.</text>
</comment>
<keyword evidence="6" id="KW-0534">Nitrate assimilation</keyword>
<dbReference type="CDD" id="cd03529">
    <property type="entry name" value="Rieske_NirD"/>
    <property type="match status" value="1"/>
</dbReference>
<keyword evidence="2" id="KW-0479">Metal-binding</keyword>
<dbReference type="STRING" id="1123024.GCA_000423625_01563"/>
<organism evidence="8 9">
    <name type="scientific">Pseudonocardia asaccharolytica DSM 44247 = NBRC 16224</name>
    <dbReference type="NCBI Taxonomy" id="1123024"/>
    <lineage>
        <taxon>Bacteria</taxon>
        <taxon>Bacillati</taxon>
        <taxon>Actinomycetota</taxon>
        <taxon>Actinomycetes</taxon>
        <taxon>Pseudonocardiales</taxon>
        <taxon>Pseudonocardiaceae</taxon>
        <taxon>Pseudonocardia</taxon>
    </lineage>
</organism>